<accession>A0A481YSH6</accession>
<proteinExistence type="predicted"/>
<dbReference type="GO" id="GO:0003677">
    <property type="term" value="F:DNA binding"/>
    <property type="evidence" value="ECO:0007669"/>
    <property type="project" value="UniProtKB-KW"/>
</dbReference>
<reference evidence="3" key="1">
    <citation type="journal article" date="2019" name="MBio">
        <title>Virus Genomes from Deep Sea Sediments Expand the Ocean Megavirome and Support Independent Origins of Viral Gigantism.</title>
        <authorList>
            <person name="Backstrom D."/>
            <person name="Yutin N."/>
            <person name="Jorgensen S.L."/>
            <person name="Dharamshi J."/>
            <person name="Homa F."/>
            <person name="Zaremba-Niedwiedzka K."/>
            <person name="Spang A."/>
            <person name="Wolf Y.I."/>
            <person name="Koonin E.V."/>
            <person name="Ettema T.J."/>
        </authorList>
    </citation>
    <scope>NUCLEOTIDE SEQUENCE</scope>
</reference>
<evidence type="ECO:0000259" key="2">
    <source>
        <dbReference type="Pfam" id="PF07282"/>
    </source>
</evidence>
<dbReference type="EMBL" id="MK500327">
    <property type="protein sequence ID" value="QBK85705.1"/>
    <property type="molecule type" value="Genomic_DNA"/>
</dbReference>
<evidence type="ECO:0000313" key="3">
    <source>
        <dbReference type="EMBL" id="QBK85705.1"/>
    </source>
</evidence>
<feature type="domain" description="Cas12f1-like TNB" evidence="2">
    <location>
        <begin position="490"/>
        <end position="549"/>
    </location>
</feature>
<organism evidence="3">
    <name type="scientific">Marseillevirus LCMAC101</name>
    <dbReference type="NCBI Taxonomy" id="2506602"/>
    <lineage>
        <taxon>Viruses</taxon>
        <taxon>Varidnaviria</taxon>
        <taxon>Bamfordvirae</taxon>
        <taxon>Nucleocytoviricota</taxon>
        <taxon>Megaviricetes</taxon>
        <taxon>Pimascovirales</taxon>
        <taxon>Pimascovirales incertae sedis</taxon>
        <taxon>Marseilleviridae</taxon>
    </lineage>
</organism>
<protein>
    <submittedName>
        <fullName evidence="3">Putative transposase DNA-binding domain protein</fullName>
    </submittedName>
</protein>
<dbReference type="InterPro" id="IPR010095">
    <property type="entry name" value="Cas12f1-like_TNB"/>
</dbReference>
<gene>
    <name evidence="3" type="ORF">LCMAC101_03000</name>
</gene>
<sequence>MEEKTPGRKRPDVVERIKARKGKQETVIKCCLSNRLIEKSLTNEIQKWVLTTSKVTNKGSLVFNRLLLHCLNNNIELPNLSDQTLYLQCFNIGVGRINKKIKVLTDVWESYFSGFPEIQKNRGDIQTYVYASKKYMTNFKNSLIYTFKNRQKGYIRKWCSVNDITEKGACHSIQCAINGWECRSEVPEKAKKFVKKQRKKLEDPDGITFTWIGTRMELVVKYFYYILRFMRKYDDVRKFTLAPISSIKRHFLTIDTTVLYEMMKNTNLICDIKIKTFLESRREYWESIFNINGLCKKGEFSDMIETDGVSVCFHFKIPKVDKMGNRKIKKAERVIAIDPGRSNLIFGVEKLSTDKIKTYKLTRRQYYTESGMKTATRKAAHWEKEIEPEELVYRKISPKTTKGKIWNKFLQNYYKVYDKLWEVKTKKKWSRERFRVYCLKRKTLDKFFSKMDGKIKPVIAYGAAKFNPTNKNELSAPTTFLAKRCSKFYPTVMVDEYNTTKVCVDCDCKLSKVIKKKPEGIREVRGLRWCSSTKCRTFKDRDLNASLNILRCFCMKTQRPQSLYRNSGSPKAVVKSFMIYDANSTIADKTI</sequence>
<keyword evidence="1 3" id="KW-0238">DNA-binding</keyword>
<name>A0A481YSH6_9VIRU</name>
<dbReference type="Pfam" id="PF07282">
    <property type="entry name" value="Cas12f1-like_TNB"/>
    <property type="match status" value="1"/>
</dbReference>
<evidence type="ECO:0000256" key="1">
    <source>
        <dbReference type="ARBA" id="ARBA00023125"/>
    </source>
</evidence>